<dbReference type="Pfam" id="PF03795">
    <property type="entry name" value="YCII"/>
    <property type="match status" value="1"/>
</dbReference>
<dbReference type="Proteomes" id="UP000271241">
    <property type="component" value="Unassembled WGS sequence"/>
</dbReference>
<organism evidence="2 3">
    <name type="scientific">Thamnocephalis sphaerospora</name>
    <dbReference type="NCBI Taxonomy" id="78915"/>
    <lineage>
        <taxon>Eukaryota</taxon>
        <taxon>Fungi</taxon>
        <taxon>Fungi incertae sedis</taxon>
        <taxon>Zoopagomycota</taxon>
        <taxon>Zoopagomycotina</taxon>
        <taxon>Zoopagomycetes</taxon>
        <taxon>Zoopagales</taxon>
        <taxon>Sigmoideomycetaceae</taxon>
        <taxon>Thamnocephalis</taxon>
    </lineage>
</organism>
<dbReference type="PANTHER" id="PTHR33606:SF3">
    <property type="entry name" value="PROTEIN YCII"/>
    <property type="match status" value="1"/>
</dbReference>
<sequence length="103" mass="11626">ATAPALGQFLVLAQDFKDEGALERRLSVREEHMRIAKQMKREGKLIFGGAMLDAQGTMNGSALVYEAPDEAQVRRWVAEDPYIVGRVWDQVEIKPFRLAPLEQ</sequence>
<protein>
    <submittedName>
        <fullName evidence="2">YCII-related protein</fullName>
    </submittedName>
</protein>
<reference evidence="3" key="1">
    <citation type="journal article" date="2018" name="Nat. Microbiol.">
        <title>Leveraging single-cell genomics to expand the fungal tree of life.</title>
        <authorList>
            <person name="Ahrendt S.R."/>
            <person name="Quandt C.A."/>
            <person name="Ciobanu D."/>
            <person name="Clum A."/>
            <person name="Salamov A."/>
            <person name="Andreopoulos B."/>
            <person name="Cheng J.F."/>
            <person name="Woyke T."/>
            <person name="Pelin A."/>
            <person name="Henrissat B."/>
            <person name="Reynolds N.K."/>
            <person name="Benny G.L."/>
            <person name="Smith M.E."/>
            <person name="James T.Y."/>
            <person name="Grigoriev I.V."/>
        </authorList>
    </citation>
    <scope>NUCLEOTIDE SEQUENCE [LARGE SCALE GENOMIC DNA]</scope>
    <source>
        <strain evidence="3">RSA 1356</strain>
    </source>
</reference>
<feature type="non-terminal residue" evidence="2">
    <location>
        <position position="1"/>
    </location>
</feature>
<evidence type="ECO:0000313" key="2">
    <source>
        <dbReference type="EMBL" id="RKP08164.1"/>
    </source>
</evidence>
<dbReference type="Gene3D" id="3.30.70.1060">
    <property type="entry name" value="Dimeric alpha+beta barrel"/>
    <property type="match status" value="1"/>
</dbReference>
<evidence type="ECO:0000259" key="1">
    <source>
        <dbReference type="Pfam" id="PF03795"/>
    </source>
</evidence>
<dbReference type="PANTHER" id="PTHR33606">
    <property type="entry name" value="PROTEIN YCII"/>
    <property type="match status" value="1"/>
</dbReference>
<dbReference type="InterPro" id="IPR005545">
    <property type="entry name" value="YCII"/>
</dbReference>
<name>A0A4P9XQ56_9FUNG</name>
<keyword evidence="3" id="KW-1185">Reference proteome</keyword>
<gene>
    <name evidence="2" type="ORF">THASP1DRAFT_16034</name>
</gene>
<dbReference type="InterPro" id="IPR051807">
    <property type="entry name" value="Sec-metab_biosynth-assoc"/>
</dbReference>
<accession>A0A4P9XQ56</accession>
<evidence type="ECO:0000313" key="3">
    <source>
        <dbReference type="Proteomes" id="UP000271241"/>
    </source>
</evidence>
<dbReference type="AlphaFoldDB" id="A0A4P9XQ56"/>
<dbReference type="EMBL" id="KZ992630">
    <property type="protein sequence ID" value="RKP08164.1"/>
    <property type="molecule type" value="Genomic_DNA"/>
</dbReference>
<dbReference type="OrthoDB" id="5519740at2759"/>
<proteinExistence type="predicted"/>
<dbReference type="InterPro" id="IPR011008">
    <property type="entry name" value="Dimeric_a/b-barrel"/>
</dbReference>
<dbReference type="SUPFAM" id="SSF54909">
    <property type="entry name" value="Dimeric alpha+beta barrel"/>
    <property type="match status" value="1"/>
</dbReference>
<feature type="domain" description="YCII-related" evidence="1">
    <location>
        <begin position="17"/>
        <end position="97"/>
    </location>
</feature>